<protein>
    <recommendedName>
        <fullName evidence="2">DUF7041 domain-containing protein</fullName>
    </recommendedName>
</protein>
<dbReference type="OrthoDB" id="6251906at2759"/>
<evidence type="ECO:0000313" key="3">
    <source>
        <dbReference type="EMBL" id="KER19339.1"/>
    </source>
</evidence>
<name>A0A074ZVX6_OPIVI</name>
<evidence type="ECO:0000256" key="1">
    <source>
        <dbReference type="SAM" id="MobiDB-lite"/>
    </source>
</evidence>
<organism evidence="3 4">
    <name type="scientific">Opisthorchis viverrini</name>
    <name type="common">Southeast Asian liver fluke</name>
    <dbReference type="NCBI Taxonomy" id="6198"/>
    <lineage>
        <taxon>Eukaryota</taxon>
        <taxon>Metazoa</taxon>
        <taxon>Spiralia</taxon>
        <taxon>Lophotrochozoa</taxon>
        <taxon>Platyhelminthes</taxon>
        <taxon>Trematoda</taxon>
        <taxon>Digenea</taxon>
        <taxon>Opisthorchiida</taxon>
        <taxon>Opisthorchiata</taxon>
        <taxon>Opisthorchiidae</taxon>
        <taxon>Opisthorchis</taxon>
    </lineage>
</organism>
<reference evidence="3 4" key="1">
    <citation type="submission" date="2013-11" db="EMBL/GenBank/DDBJ databases">
        <title>Opisthorchis viverrini - life in the bile duct.</title>
        <authorList>
            <person name="Young N.D."/>
            <person name="Nagarajan N."/>
            <person name="Lin S.J."/>
            <person name="Korhonen P.K."/>
            <person name="Jex A.R."/>
            <person name="Hall R.S."/>
            <person name="Safavi-Hemami H."/>
            <person name="Kaewkong W."/>
            <person name="Bertrand D."/>
            <person name="Gao S."/>
            <person name="Seet Q."/>
            <person name="Wongkham S."/>
            <person name="Teh B.T."/>
            <person name="Wongkham C."/>
            <person name="Intapan P.M."/>
            <person name="Maleewong W."/>
            <person name="Yang X."/>
            <person name="Hu M."/>
            <person name="Wang Z."/>
            <person name="Hofmann A."/>
            <person name="Sternberg P.W."/>
            <person name="Tan P."/>
            <person name="Wang J."/>
            <person name="Gasser R.B."/>
        </authorList>
    </citation>
    <scope>NUCLEOTIDE SEQUENCE [LARGE SCALE GENOMIC DNA]</scope>
</reference>
<dbReference type="RefSeq" id="XP_009176909.1">
    <property type="nucleotide sequence ID" value="XM_009178645.1"/>
</dbReference>
<sequence>MSYDDGLNSELVENAVHAKLSAYEISNPRVWFIQLECYFRFRRITSQQTMFSYVVSQLPTEVAAEPCMREVIDDATLKQLWLHCLSFSTRQILATQSSVPPSSLTETADKIHECFADRFIASTSQQPMQRDDNPFYGRPRSNAGANRSNDDHGKQGSPHSGAD</sequence>
<dbReference type="PANTHER" id="PTHR33327">
    <property type="entry name" value="ENDONUCLEASE"/>
    <property type="match status" value="1"/>
</dbReference>
<dbReference type="KEGG" id="ovi:T265_11851"/>
<gene>
    <name evidence="3" type="ORF">T265_11851</name>
</gene>
<accession>A0A074ZVX6</accession>
<dbReference type="Proteomes" id="UP000054324">
    <property type="component" value="Unassembled WGS sequence"/>
</dbReference>
<dbReference type="InterPro" id="IPR055469">
    <property type="entry name" value="DUF7041"/>
</dbReference>
<proteinExistence type="predicted"/>
<dbReference type="Pfam" id="PF23055">
    <property type="entry name" value="DUF7041"/>
    <property type="match status" value="1"/>
</dbReference>
<feature type="domain" description="DUF7041" evidence="2">
    <location>
        <begin position="22"/>
        <end position="72"/>
    </location>
</feature>
<dbReference type="GeneID" id="20326019"/>
<dbReference type="AlphaFoldDB" id="A0A074ZVX6"/>
<dbReference type="CTD" id="20326019"/>
<dbReference type="EMBL" id="KL597238">
    <property type="protein sequence ID" value="KER19339.1"/>
    <property type="molecule type" value="Genomic_DNA"/>
</dbReference>
<evidence type="ECO:0000313" key="4">
    <source>
        <dbReference type="Proteomes" id="UP000054324"/>
    </source>
</evidence>
<feature type="region of interest" description="Disordered" evidence="1">
    <location>
        <begin position="123"/>
        <end position="163"/>
    </location>
</feature>
<evidence type="ECO:0000259" key="2">
    <source>
        <dbReference type="Pfam" id="PF23055"/>
    </source>
</evidence>
<dbReference type="PANTHER" id="PTHR33327:SF3">
    <property type="entry name" value="RNA-DIRECTED DNA POLYMERASE"/>
    <property type="match status" value="1"/>
</dbReference>
<keyword evidence="4" id="KW-1185">Reference proteome</keyword>